<dbReference type="SUPFAM" id="SSF48726">
    <property type="entry name" value="Immunoglobulin"/>
    <property type="match status" value="2"/>
</dbReference>
<gene>
    <name evidence="2" type="ORF">HOLleu_27023</name>
</gene>
<dbReference type="InterPro" id="IPR003599">
    <property type="entry name" value="Ig_sub"/>
</dbReference>
<dbReference type="Gene3D" id="2.60.40.10">
    <property type="entry name" value="Immunoglobulins"/>
    <property type="match status" value="2"/>
</dbReference>
<name>A0A9Q1H203_HOLLE</name>
<dbReference type="PROSITE" id="PS50835">
    <property type="entry name" value="IG_LIKE"/>
    <property type="match status" value="1"/>
</dbReference>
<dbReference type="AlphaFoldDB" id="A0A9Q1H203"/>
<sequence>MFGCVKEARMCSALFCAIFAVTRSHLHRVAVSDPVTFECKGALEVDSYWKYGNEVLYFNRLKMSNQVGDNFRLLENYSLFISSALLSHQGTYECIRNSVGIATHILEVQVPPEVFITVGGHNAADVLQIDENEELNATCHALHSSPAVNLTWKLNDDYVESSLILHVSITNDGNNLTWDTFAFLKTFLQGERGNITCISSPQDMFTSKEVYLEYFQYGKFVSKVKPYRALLAIFSF</sequence>
<protein>
    <recommendedName>
        <fullName evidence="1">Ig-like domain-containing protein</fullName>
    </recommendedName>
</protein>
<accession>A0A9Q1H203</accession>
<dbReference type="SMART" id="SM00409">
    <property type="entry name" value="IG"/>
    <property type="match status" value="1"/>
</dbReference>
<dbReference type="OrthoDB" id="6419989at2759"/>
<comment type="caution">
    <text evidence="2">The sequence shown here is derived from an EMBL/GenBank/DDBJ whole genome shotgun (WGS) entry which is preliminary data.</text>
</comment>
<keyword evidence="3" id="KW-1185">Reference proteome</keyword>
<proteinExistence type="predicted"/>
<dbReference type="CDD" id="cd00096">
    <property type="entry name" value="Ig"/>
    <property type="match status" value="1"/>
</dbReference>
<reference evidence="2" key="1">
    <citation type="submission" date="2021-10" db="EMBL/GenBank/DDBJ databases">
        <title>Tropical sea cucumber genome reveals ecological adaptation and Cuvierian tubules defense mechanism.</title>
        <authorList>
            <person name="Chen T."/>
        </authorList>
    </citation>
    <scope>NUCLEOTIDE SEQUENCE</scope>
    <source>
        <strain evidence="2">Nanhai2018</strain>
        <tissue evidence="2">Muscle</tissue>
    </source>
</reference>
<dbReference type="InterPro" id="IPR036179">
    <property type="entry name" value="Ig-like_dom_sf"/>
</dbReference>
<evidence type="ECO:0000313" key="3">
    <source>
        <dbReference type="Proteomes" id="UP001152320"/>
    </source>
</evidence>
<dbReference type="Proteomes" id="UP001152320">
    <property type="component" value="Chromosome 13"/>
</dbReference>
<evidence type="ECO:0000259" key="1">
    <source>
        <dbReference type="PROSITE" id="PS50835"/>
    </source>
</evidence>
<dbReference type="EMBL" id="JAIZAY010000013">
    <property type="protein sequence ID" value="KAJ8030569.1"/>
    <property type="molecule type" value="Genomic_DNA"/>
</dbReference>
<organism evidence="2 3">
    <name type="scientific">Holothuria leucospilota</name>
    <name type="common">Black long sea cucumber</name>
    <name type="synonym">Mertensiothuria leucospilota</name>
    <dbReference type="NCBI Taxonomy" id="206669"/>
    <lineage>
        <taxon>Eukaryota</taxon>
        <taxon>Metazoa</taxon>
        <taxon>Echinodermata</taxon>
        <taxon>Eleutherozoa</taxon>
        <taxon>Echinozoa</taxon>
        <taxon>Holothuroidea</taxon>
        <taxon>Aspidochirotacea</taxon>
        <taxon>Aspidochirotida</taxon>
        <taxon>Holothuriidae</taxon>
        <taxon>Holothuria</taxon>
    </lineage>
</organism>
<dbReference type="InterPro" id="IPR013783">
    <property type="entry name" value="Ig-like_fold"/>
</dbReference>
<feature type="domain" description="Ig-like" evidence="1">
    <location>
        <begin position="112"/>
        <end position="213"/>
    </location>
</feature>
<evidence type="ECO:0000313" key="2">
    <source>
        <dbReference type="EMBL" id="KAJ8030569.1"/>
    </source>
</evidence>
<dbReference type="InterPro" id="IPR007110">
    <property type="entry name" value="Ig-like_dom"/>
</dbReference>